<protein>
    <recommendedName>
        <fullName evidence="13">Cation-transporting P-type ATPase N-terminal domain-containing protein</fullName>
    </recommendedName>
</protein>
<keyword evidence="4" id="KW-0547">Nucleotide-binding</keyword>
<evidence type="ECO:0000256" key="4">
    <source>
        <dbReference type="ARBA" id="ARBA00022741"/>
    </source>
</evidence>
<dbReference type="GO" id="GO:0005886">
    <property type="term" value="C:plasma membrane"/>
    <property type="evidence" value="ECO:0007669"/>
    <property type="project" value="UniProtKB-SubCell"/>
</dbReference>
<evidence type="ECO:0000256" key="6">
    <source>
        <dbReference type="ARBA" id="ARBA00022967"/>
    </source>
</evidence>
<dbReference type="InterPro" id="IPR044492">
    <property type="entry name" value="P_typ_ATPase_HD_dom"/>
</dbReference>
<keyword evidence="6" id="KW-1278">Translocase</keyword>
<dbReference type="SUPFAM" id="SSF56784">
    <property type="entry name" value="HAD-like"/>
    <property type="match status" value="1"/>
</dbReference>
<keyword evidence="5" id="KW-0067">ATP-binding</keyword>
<dbReference type="InterPro" id="IPR036412">
    <property type="entry name" value="HAD-like_sf"/>
</dbReference>
<dbReference type="Proteomes" id="UP000789595">
    <property type="component" value="Unassembled WGS sequence"/>
</dbReference>
<evidence type="ECO:0000256" key="3">
    <source>
        <dbReference type="ARBA" id="ARBA00022692"/>
    </source>
</evidence>
<feature type="transmembrane region" description="Helical" evidence="12">
    <location>
        <begin position="309"/>
        <end position="333"/>
    </location>
</feature>
<dbReference type="InterPro" id="IPR023298">
    <property type="entry name" value="ATPase_P-typ_TM_dom_sf"/>
</dbReference>
<dbReference type="InterPro" id="IPR006068">
    <property type="entry name" value="ATPase_P-typ_cation-transptr_C"/>
</dbReference>
<proteinExistence type="inferred from homology"/>
<dbReference type="Gene3D" id="2.70.150.10">
    <property type="entry name" value="Calcium-transporting ATPase, cytoplasmic transduction domain A"/>
    <property type="match status" value="1"/>
</dbReference>
<dbReference type="PRINTS" id="PR00121">
    <property type="entry name" value="NAKATPASE"/>
</dbReference>
<gene>
    <name evidence="14" type="ORF">PECAL_6P04890</name>
</gene>
<dbReference type="GO" id="GO:0030007">
    <property type="term" value="P:intracellular potassium ion homeostasis"/>
    <property type="evidence" value="ECO:0007669"/>
    <property type="project" value="TreeGrafter"/>
</dbReference>
<keyword evidence="9 12" id="KW-0472">Membrane</keyword>
<dbReference type="Gene3D" id="3.40.50.1000">
    <property type="entry name" value="HAD superfamily/HAD-like"/>
    <property type="match status" value="1"/>
</dbReference>
<keyword evidence="3 12" id="KW-0812">Transmembrane</keyword>
<comment type="subcellular location">
    <subcellularLocation>
        <location evidence="1">Cell membrane</location>
        <topology evidence="1">Multi-pass membrane protein</topology>
    </subcellularLocation>
</comment>
<comment type="caution">
    <text evidence="14">The sequence shown here is derived from an EMBL/GenBank/DDBJ whole genome shotgun (WGS) entry which is preliminary data.</text>
</comment>
<dbReference type="Pfam" id="PF00689">
    <property type="entry name" value="Cation_ATPase_C"/>
    <property type="match status" value="1"/>
</dbReference>
<dbReference type="InterPro" id="IPR023214">
    <property type="entry name" value="HAD_sf"/>
</dbReference>
<feature type="transmembrane region" description="Helical" evidence="12">
    <location>
        <begin position="277"/>
        <end position="297"/>
    </location>
</feature>
<dbReference type="GO" id="GO:1990573">
    <property type="term" value="P:potassium ion import across plasma membrane"/>
    <property type="evidence" value="ECO:0007669"/>
    <property type="project" value="TreeGrafter"/>
</dbReference>
<sequence length="1532" mass="168220">MGWFEKLYQKGCSASGAAKEEQAKKLRQNVTMTEHQVELEDLLKGYKTSQERGLTPEQAAANLAEFGTNELTPPPKTPEWVKFMDEMTGEFNLLLWAAGVACFVSYGMLPQADNLYLGVVLFCVVTVTGVFSYLQNAKSDNMMNEFKSMRPPRVTVVRGGEVSFVDAALITIGDIVKLEQGDLVPADIRVLECSPNMCVDNSSLTGESDPIKRKPECTNADPLETANLCFFGTQVPEGSCVGVVVKIADNTVIGKIAQLALSTEAEQTPINKEIHHFIQIISAIAFALGISFFAAALGMGQDAVTSLVFMIGIIVANVPEGLLATVTVCLTLTAKRMYTKKVMVKNLEGVETLGSTSCICSDKTGTLTQNIMTVAQVVYDTNGAPKIQDAGSSFTKGISTFDTESAGFKALVKCSTLCNTCNFDKYFEDEVTGKRVLLPFSKVRVQGDGSTITEILWKTRGNASEGAMIKFAQGGPIQACFGKRDVDEMRRDFGKVFDIPFNSKNKYQARPRRPVHVHCESPDPENDDKDRTIYMKGAPERIIDRCTQYMCGDGRVVEFTQELRSEVEKAQMAMGNNGLRVLGFCTKTLPIKAYGKAYPWSDGRDLGKSTANFPLGASRRESKALASYKAGMVDDKGKPLDPPHPKSGEGLIFLGLMALVDPPREAVPGAVAKCKTAGIKVIMVTGDHPGTAEAIAYKVGILWSPTARKIEEMNAAEGLQPGDVGYQDPALAQAIVVPGWEISDDDPVAKWDAILAHPQIVFARTSPQQKLVIVGNCQRVGHVVAVTGDGVNDSPALKKADIGVAMGIAGTPVTKNAADMILLDDNFASIVAGVEEGRLIFDNLKKSICYTLTSNIPEISPFLCWIVFLTPMPLSTVLILAIDLGTDMVPAISMAYEDAEADIMKRPPRNAATDHLVTGKLMCLAYLQIGVMQALAGFYAWMLVLNDYGFPPVVLVGNPGATAPTGKLGFFADQVMYCKFKGGQYVNALGQVDEGQVIAGDKDPWAGSVSVGAGLRRDPSEVGPRRQYPLWDRGDAGYLESCSFAAKNFNGRRAAPKAGQTWSGGFDYRDADTYKRRTDGQPLPTVESIYALQSQKYFEYVPWRGRMSEFWDSKWLAWDITRSEFKLAKGAKAGVLGYKNNKKAATFSFLGQPPGVWSVCLGNDGNLQGKETDSDLVKLPKMDQLYKGVKMEHVDLPTTCAGETKYRTWYKDAVFCNGGYDANGDAKGGAGCADLDDVTANLFYCKPTDGVPSCRPDCESASPAEIAADIAAHPKAEDRTIKQCQNVASRMVQKNALMHSQAAYWVSIVVVQWADLLICKTRWLSIKQQGLRNSVLNFGLFFETLLAAWLCYGGIFSVLGGVDIKFLRRVRAEASRRPPRHLHDTCSMAWRCRFFIARPGRPRHRRAMTWHPTHWLISTQVLGTQPIRFTHWMPGVPWSMMIFMYAAAFYLFSFASTAPGREHAASRDERTTPTRRRRRAREQGREETSTTRKRRYDETRKYMMRATSPEVVDAVTGAIKRQAGWIEKSTYY</sequence>
<dbReference type="PANTHER" id="PTHR43294">
    <property type="entry name" value="SODIUM/POTASSIUM-TRANSPORTING ATPASE SUBUNIT ALPHA"/>
    <property type="match status" value="1"/>
</dbReference>
<feature type="transmembrane region" description="Helical" evidence="12">
    <location>
        <begin position="115"/>
        <end position="134"/>
    </location>
</feature>
<dbReference type="Pfam" id="PF00690">
    <property type="entry name" value="Cation_ATPase_N"/>
    <property type="match status" value="1"/>
</dbReference>
<dbReference type="SFLD" id="SFLDS00003">
    <property type="entry name" value="Haloacid_Dehalogenase"/>
    <property type="match status" value="1"/>
</dbReference>
<feature type="transmembrane region" description="Helical" evidence="12">
    <location>
        <begin position="91"/>
        <end position="109"/>
    </location>
</feature>
<dbReference type="EMBL" id="CAKKNE010000006">
    <property type="protein sequence ID" value="CAH0378891.1"/>
    <property type="molecule type" value="Genomic_DNA"/>
</dbReference>
<dbReference type="InterPro" id="IPR023299">
    <property type="entry name" value="ATPase_P-typ_cyto_dom_N"/>
</dbReference>
<dbReference type="Gene3D" id="1.20.1110.10">
    <property type="entry name" value="Calcium-transporting ATPase, transmembrane domain"/>
    <property type="match status" value="2"/>
</dbReference>
<dbReference type="GO" id="GO:0016887">
    <property type="term" value="F:ATP hydrolysis activity"/>
    <property type="evidence" value="ECO:0007669"/>
    <property type="project" value="InterPro"/>
</dbReference>
<dbReference type="GO" id="GO:0036376">
    <property type="term" value="P:sodium ion export across plasma membrane"/>
    <property type="evidence" value="ECO:0007669"/>
    <property type="project" value="TreeGrafter"/>
</dbReference>
<keyword evidence="8" id="KW-0406">Ion transport</keyword>
<dbReference type="InterPro" id="IPR018303">
    <property type="entry name" value="ATPase_P-typ_P_site"/>
</dbReference>
<dbReference type="SFLD" id="SFLDF00027">
    <property type="entry name" value="p-type_atpase"/>
    <property type="match status" value="1"/>
</dbReference>
<name>A0A8J2T1N8_9STRA</name>
<dbReference type="GO" id="GO:1902600">
    <property type="term" value="P:proton transmembrane transport"/>
    <property type="evidence" value="ECO:0007669"/>
    <property type="project" value="TreeGrafter"/>
</dbReference>
<evidence type="ECO:0000256" key="2">
    <source>
        <dbReference type="ARBA" id="ARBA00022475"/>
    </source>
</evidence>
<evidence type="ECO:0000256" key="9">
    <source>
        <dbReference type="ARBA" id="ARBA00023136"/>
    </source>
</evidence>
<dbReference type="InterPro" id="IPR001757">
    <property type="entry name" value="P_typ_ATPase"/>
</dbReference>
<evidence type="ECO:0000259" key="13">
    <source>
        <dbReference type="SMART" id="SM00831"/>
    </source>
</evidence>
<dbReference type="PROSITE" id="PS00154">
    <property type="entry name" value="ATPASE_E1_E2"/>
    <property type="match status" value="1"/>
</dbReference>
<reference evidence="14" key="1">
    <citation type="submission" date="2021-11" db="EMBL/GenBank/DDBJ databases">
        <authorList>
            <consortium name="Genoscope - CEA"/>
            <person name="William W."/>
        </authorList>
    </citation>
    <scope>NUCLEOTIDE SEQUENCE</scope>
</reference>
<evidence type="ECO:0000256" key="11">
    <source>
        <dbReference type="SAM" id="MobiDB-lite"/>
    </source>
</evidence>
<evidence type="ECO:0000256" key="10">
    <source>
        <dbReference type="ARBA" id="ARBA00038148"/>
    </source>
</evidence>
<evidence type="ECO:0000256" key="7">
    <source>
        <dbReference type="ARBA" id="ARBA00022989"/>
    </source>
</evidence>
<keyword evidence="8" id="KW-0813">Transport</keyword>
<feature type="transmembrane region" description="Helical" evidence="12">
    <location>
        <begin position="1340"/>
        <end position="1362"/>
    </location>
</feature>
<evidence type="ECO:0000256" key="1">
    <source>
        <dbReference type="ARBA" id="ARBA00004651"/>
    </source>
</evidence>
<dbReference type="Pfam" id="PF00122">
    <property type="entry name" value="E1-E2_ATPase"/>
    <property type="match status" value="1"/>
</dbReference>
<dbReference type="PRINTS" id="PR00119">
    <property type="entry name" value="CATATPASE"/>
</dbReference>
<comment type="similarity">
    <text evidence="10">Belongs to the cation transport ATPase (P-type) (TC 3.A.3) family.</text>
</comment>
<feature type="region of interest" description="Disordered" evidence="11">
    <location>
        <begin position="1462"/>
        <end position="1500"/>
    </location>
</feature>
<keyword evidence="7 12" id="KW-1133">Transmembrane helix</keyword>
<dbReference type="GO" id="GO:0006883">
    <property type="term" value="P:intracellular sodium ion homeostasis"/>
    <property type="evidence" value="ECO:0007669"/>
    <property type="project" value="TreeGrafter"/>
</dbReference>
<accession>A0A8J2T1N8</accession>
<dbReference type="GO" id="GO:0005391">
    <property type="term" value="F:P-type sodium:potassium-exchanging transporter activity"/>
    <property type="evidence" value="ECO:0007669"/>
    <property type="project" value="TreeGrafter"/>
</dbReference>
<dbReference type="NCBIfam" id="TIGR01494">
    <property type="entry name" value="ATPase_P-type"/>
    <property type="match status" value="2"/>
</dbReference>
<dbReference type="OrthoDB" id="116380at2759"/>
<evidence type="ECO:0000256" key="12">
    <source>
        <dbReference type="SAM" id="Phobius"/>
    </source>
</evidence>
<feature type="transmembrane region" description="Helical" evidence="12">
    <location>
        <begin position="1438"/>
        <end position="1458"/>
    </location>
</feature>
<dbReference type="SMART" id="SM00831">
    <property type="entry name" value="Cation_ATPase_N"/>
    <property type="match status" value="1"/>
</dbReference>
<organism evidence="14 15">
    <name type="scientific">Pelagomonas calceolata</name>
    <dbReference type="NCBI Taxonomy" id="35677"/>
    <lineage>
        <taxon>Eukaryota</taxon>
        <taxon>Sar</taxon>
        <taxon>Stramenopiles</taxon>
        <taxon>Ochrophyta</taxon>
        <taxon>Pelagophyceae</taxon>
        <taxon>Pelagomonadales</taxon>
        <taxon>Pelagomonadaceae</taxon>
        <taxon>Pelagomonas</taxon>
    </lineage>
</organism>
<dbReference type="InterPro" id="IPR050510">
    <property type="entry name" value="Cation_transp_ATPase_P-type"/>
</dbReference>
<dbReference type="Gene3D" id="3.40.1110.10">
    <property type="entry name" value="Calcium-transporting ATPase, cytoplasmic domain N"/>
    <property type="match status" value="1"/>
</dbReference>
<feature type="compositionally biased region" description="Basic and acidic residues" evidence="11">
    <location>
        <begin position="1481"/>
        <end position="1500"/>
    </location>
</feature>
<dbReference type="FunFam" id="1.20.1110.10:FF:000095">
    <property type="entry name" value="Sodium/potassium-transporting ATPase subunit alpha-1"/>
    <property type="match status" value="1"/>
</dbReference>
<dbReference type="InterPro" id="IPR059000">
    <property type="entry name" value="ATPase_P-type_domA"/>
</dbReference>
<evidence type="ECO:0000313" key="15">
    <source>
        <dbReference type="Proteomes" id="UP000789595"/>
    </source>
</evidence>
<dbReference type="SFLD" id="SFLDG00002">
    <property type="entry name" value="C1.7:_P-type_atpase_like"/>
    <property type="match status" value="1"/>
</dbReference>
<evidence type="ECO:0000313" key="14">
    <source>
        <dbReference type="EMBL" id="CAH0378891.1"/>
    </source>
</evidence>
<feature type="domain" description="Cation-transporting P-type ATPase N-terminal" evidence="13">
    <location>
        <begin position="33"/>
        <end position="107"/>
    </location>
</feature>
<dbReference type="GO" id="GO:0005524">
    <property type="term" value="F:ATP binding"/>
    <property type="evidence" value="ECO:0007669"/>
    <property type="project" value="UniProtKB-KW"/>
</dbReference>
<dbReference type="SUPFAM" id="SSF81660">
    <property type="entry name" value="Metal cation-transporting ATPase, ATP-binding domain N"/>
    <property type="match status" value="1"/>
</dbReference>
<keyword evidence="15" id="KW-1185">Reference proteome</keyword>
<dbReference type="SUPFAM" id="SSF81653">
    <property type="entry name" value="Calcium ATPase, transduction domain A"/>
    <property type="match status" value="1"/>
</dbReference>
<evidence type="ECO:0000256" key="8">
    <source>
        <dbReference type="ARBA" id="ARBA00023065"/>
    </source>
</evidence>
<dbReference type="FunFam" id="3.40.50.1000:FF:000083">
    <property type="entry name" value="Sodium/potassium-transporting ATPase subunit alpha"/>
    <property type="match status" value="1"/>
</dbReference>
<feature type="compositionally biased region" description="Basic and acidic residues" evidence="11">
    <location>
        <begin position="1462"/>
        <end position="1472"/>
    </location>
</feature>
<dbReference type="SUPFAM" id="SSF81665">
    <property type="entry name" value="Calcium ATPase, transmembrane domain M"/>
    <property type="match status" value="1"/>
</dbReference>
<dbReference type="PANTHER" id="PTHR43294:SF21">
    <property type="entry name" value="CATION TRANSPORTING ATPASE"/>
    <property type="match status" value="1"/>
</dbReference>
<evidence type="ECO:0000256" key="5">
    <source>
        <dbReference type="ARBA" id="ARBA00022840"/>
    </source>
</evidence>
<keyword evidence="2" id="KW-1003">Cell membrane</keyword>
<dbReference type="Pfam" id="PF13246">
    <property type="entry name" value="Cation_ATPase"/>
    <property type="match status" value="1"/>
</dbReference>
<dbReference type="InterPro" id="IPR004014">
    <property type="entry name" value="ATPase_P-typ_cation-transptr_N"/>
</dbReference>
<dbReference type="InterPro" id="IPR008250">
    <property type="entry name" value="ATPase_P-typ_transduc_dom_A_sf"/>
</dbReference>